<evidence type="ECO:0000256" key="1">
    <source>
        <dbReference type="ARBA" id="ARBA00022723"/>
    </source>
</evidence>
<evidence type="ECO:0000313" key="8">
    <source>
        <dbReference type="EMBL" id="CAD8116451.1"/>
    </source>
</evidence>
<evidence type="ECO:0000313" key="9">
    <source>
        <dbReference type="Proteomes" id="UP000688137"/>
    </source>
</evidence>
<dbReference type="PROSITE" id="PS51157">
    <property type="entry name" value="ZF_UBR"/>
    <property type="match status" value="1"/>
</dbReference>
<evidence type="ECO:0000259" key="6">
    <source>
        <dbReference type="PROSITE" id="PS50089"/>
    </source>
</evidence>
<evidence type="ECO:0000259" key="7">
    <source>
        <dbReference type="PROSITE" id="PS51157"/>
    </source>
</evidence>
<name>A0A8S1QMX6_PARPR</name>
<sequence>MQILSTEDSILKVSNDIDDYEDKELILDILKITQEEYQNTIVKFNGYGSKQLCAKTIEKSEMFYQCFDCCKDPSHTICKECFIPEIHKNHAVFFKQNQSKMPGFCNCGDTMTFDINSMCSKHNHFSITLKIDQLGYDRIIKNYEQFLMISFGLLQKKLEQIVDYPADLVENIEKIIENFNNDILKNYYYSNRNHFSFIQDSMNQAKQIHKLILRCLEIITTDNIVWGQLTAKILKQEIQCKINDKETGSTSLLEQYLKQSAHLVGSLQFEQDISKFFPLFFEEDEFRSYLVKVVIQNFSQFYLFIQSYKLINTNNQNFYFQIYQESKDQKLTVLIEQILACSQIKQTIFENKIIKSKVAEMFYSFISRGYIEIIKLYQNIRNPICYNLLDNIYNLFLKIPLTILPSFVISNSICYFLELMRKCKSSLQGLVNQIYEILSIDVHSFQSQILNPNQQVFQKLLNQSLLIYTLTRRIPCEQKKNLNFESQIGKESEISINCLLILLLQNLSSFRCDLKSMILAIGHLSSNEVQNIFRIILHYFLNSLVTVFNLKYQSKQQLIISNIVLSDRNFIIVLSIYLMNFSNSKEAYDNILQISGQTDQQLRLVMSSILKRVILNYKILSDYEYYFGKQDLLKNLDDEVSLQKVDIAYIQIYAFLFQEQGINDIVQYYIEILPHLKQNENSTLLICTIAQTDNDLIQCVQSIFGNQLPAQLQKGLHKLFQTIFYSQTFYQVNEMKSILKTFCTYNYKDFETFILSCCEINQDNGQLQLKKEVKLSIYEPIYAQQNEQIKEKINDKLQMQNDKYAEFFGSSLQYELQYYNTDKSTLTNIRYEILKAISLDNQQYLLERILKDLENIFLQEIDFDIRVEQLIQILQDNAVYINLLILSNSFFKTQNIMIQTRLDKILHYCQTILSSQKINHTQEGFFQVYCQRLKNQSITQKLDETDHQKQQFKSEKNQIHKQQLKQKFNQMQDNFISKISNNKQLIEDNDEKCLLCKLPFEKEDLQYLPILIQYTNVYQYLNIFQLQPTQEIKILSVHVSNCNHTFHADCLKKQIYSQNRKEHNYLQCPLCYSHYNFMLPNSYNMQNIDTLDFEFSLNIFQESLQDNVLEIVAEKFWTQEYIYSFLDEILSQILCNLIFQLLSDLENFIQRNQNLFLQKIIHLMRLLYKKLDSNLIENIQLNETEMLFQILKFIQTHLIKEHNINNFYYKLQILLNQNIELAKAIFEVLTQRKINKYFNNKLLPYDIQVIKDLFKKQRLNLLTNNFSSFLAKNYLLPCQKKNCQFPKLKLQTQYQEQYICLICLKKMCPKFCGKLSQGDLGNLQRHSQKKHLRNCVFLDVEKSQVLIIYSTSYYFITNTLFINQIGDSPIKGPYPLQHYQKFYINMKALDQIFDIIMDEKFLQKLDEYIDNVKTEVI</sequence>
<accession>A0A8S1QMX6</accession>
<keyword evidence="9" id="KW-1185">Reference proteome</keyword>
<dbReference type="PANTHER" id="PTHR38924">
    <property type="entry name" value="ASPARAGINE AND ASPARTATE RICH PROTEIN 1"/>
    <property type="match status" value="1"/>
</dbReference>
<feature type="domain" description="UBR-type" evidence="7">
    <location>
        <begin position="51"/>
        <end position="124"/>
    </location>
</feature>
<dbReference type="PROSITE" id="PS50089">
    <property type="entry name" value="ZF_RING_2"/>
    <property type="match status" value="1"/>
</dbReference>
<dbReference type="PANTHER" id="PTHR38924:SF2">
    <property type="entry name" value="CHROMOSOME UNDETERMINED SCAFFOLD_10, WHOLE GENOME SHOTGUN SEQUENCE"/>
    <property type="match status" value="1"/>
</dbReference>
<feature type="domain" description="RING-type" evidence="6">
    <location>
        <begin position="993"/>
        <end position="1071"/>
    </location>
</feature>
<dbReference type="OMA" id="IRNESYN"/>
<organism evidence="8 9">
    <name type="scientific">Paramecium primaurelia</name>
    <dbReference type="NCBI Taxonomy" id="5886"/>
    <lineage>
        <taxon>Eukaryota</taxon>
        <taxon>Sar</taxon>
        <taxon>Alveolata</taxon>
        <taxon>Ciliophora</taxon>
        <taxon>Intramacronucleata</taxon>
        <taxon>Oligohymenophorea</taxon>
        <taxon>Peniculida</taxon>
        <taxon>Parameciidae</taxon>
        <taxon>Paramecium</taxon>
    </lineage>
</organism>
<dbReference type="CDD" id="cd19670">
    <property type="entry name" value="UBR-box_UBR1_2_3"/>
    <property type="match status" value="1"/>
</dbReference>
<reference evidence="8" key="1">
    <citation type="submission" date="2021-01" db="EMBL/GenBank/DDBJ databases">
        <authorList>
            <consortium name="Genoscope - CEA"/>
            <person name="William W."/>
        </authorList>
    </citation>
    <scope>NUCLEOTIDE SEQUENCE</scope>
</reference>
<keyword evidence="2 4" id="KW-0863">Zinc-finger</keyword>
<feature type="zinc finger region" description="UBR-type" evidence="5">
    <location>
        <begin position="51"/>
        <end position="124"/>
    </location>
</feature>
<dbReference type="InterPro" id="IPR003126">
    <property type="entry name" value="Znf_UBR"/>
</dbReference>
<evidence type="ECO:0000256" key="4">
    <source>
        <dbReference type="PROSITE-ProRule" id="PRU00175"/>
    </source>
</evidence>
<evidence type="ECO:0000256" key="5">
    <source>
        <dbReference type="PROSITE-ProRule" id="PRU00508"/>
    </source>
</evidence>
<dbReference type="EMBL" id="CAJJDM010000182">
    <property type="protein sequence ID" value="CAD8116451.1"/>
    <property type="molecule type" value="Genomic_DNA"/>
</dbReference>
<gene>
    <name evidence="8" type="ORF">PPRIM_AZ9-3.1.T1730002</name>
</gene>
<dbReference type="Proteomes" id="UP000688137">
    <property type="component" value="Unassembled WGS sequence"/>
</dbReference>
<keyword evidence="3" id="KW-0862">Zinc</keyword>
<dbReference type="Pfam" id="PF02207">
    <property type="entry name" value="zf-UBR"/>
    <property type="match status" value="1"/>
</dbReference>
<dbReference type="InterPro" id="IPR001841">
    <property type="entry name" value="Znf_RING"/>
</dbReference>
<keyword evidence="1" id="KW-0479">Metal-binding</keyword>
<dbReference type="GO" id="GO:0008270">
    <property type="term" value="F:zinc ion binding"/>
    <property type="evidence" value="ECO:0007669"/>
    <property type="project" value="UniProtKB-KW"/>
</dbReference>
<evidence type="ECO:0000256" key="2">
    <source>
        <dbReference type="ARBA" id="ARBA00022771"/>
    </source>
</evidence>
<evidence type="ECO:0000256" key="3">
    <source>
        <dbReference type="ARBA" id="ARBA00022833"/>
    </source>
</evidence>
<comment type="caution">
    <text evidence="8">The sequence shown here is derived from an EMBL/GenBank/DDBJ whole genome shotgun (WGS) entry which is preliminary data.</text>
</comment>
<dbReference type="SMART" id="SM00396">
    <property type="entry name" value="ZnF_UBR1"/>
    <property type="match status" value="1"/>
</dbReference>
<proteinExistence type="predicted"/>
<protein>
    <submittedName>
        <fullName evidence="8">Uncharacterized protein</fullName>
    </submittedName>
</protein>